<evidence type="ECO:0000256" key="1">
    <source>
        <dbReference type="ARBA" id="ARBA00003145"/>
    </source>
</evidence>
<feature type="transmembrane region" description="Helical" evidence="16">
    <location>
        <begin position="31"/>
        <end position="51"/>
    </location>
</feature>
<dbReference type="Pfam" id="PF13091">
    <property type="entry name" value="PLDc_2"/>
    <property type="match status" value="2"/>
</dbReference>
<dbReference type="SUPFAM" id="SSF56024">
    <property type="entry name" value="Phospholipase D/nuclease"/>
    <property type="match status" value="2"/>
</dbReference>
<keyword evidence="10 16" id="KW-1133">Transmembrane helix</keyword>
<sequence length="474" mass="51822">MDYWPYIIAFAHGAVIVRALLLEGRDPYSRAAWVLALLLFPVAAPIAYLLFGEPWVSRNFRRRANDAYLTLARLQSDAGDDETLAALPPCYRAPFETVEHISRFGAVAGNRATLTADSNAAIAAMVADIDAAQHRVHISTYIWLIDRNGLAMVDALVRAARRGVRCRVCADAVGSRQMIASKHWTAMKDAGVALCPSLGVRRDFSLLAVRRIDLRNHRKLLVIDTRIAYVGSQNLADPEFRIKPKFAPWVDIMLRVAGPVAQQNDILFASGWAVEKGENLTGELQEAASVAGGFPAVAFGTGPLSPRGAMSGAFVSLLYAAQREVIITTPYFVPDPPLLAALIGCARRGVKTSLILPRRNDSRVIGAICKALYPQLVDAGVDLFEYRPGLLHSKTVVVDGSLCLLGSSNMDRRSLELNFENNMLFYSADAAAEIRARQLAYLADSDPVDPERVKHRSLPKRLAENILTMAGAIF</sequence>
<dbReference type="InterPro" id="IPR027379">
    <property type="entry name" value="CLS_N"/>
</dbReference>
<dbReference type="Gene3D" id="3.30.870.10">
    <property type="entry name" value="Endonuclease Chain A"/>
    <property type="match status" value="2"/>
</dbReference>
<keyword evidence="6" id="KW-0964">Secreted</keyword>
<evidence type="ECO:0000256" key="15">
    <source>
        <dbReference type="NCBIfam" id="TIGR04265"/>
    </source>
</evidence>
<keyword evidence="4" id="KW-1003">Cell membrane</keyword>
<dbReference type="PANTHER" id="PTHR21248">
    <property type="entry name" value="CARDIOLIPIN SYNTHASE"/>
    <property type="match status" value="1"/>
</dbReference>
<evidence type="ECO:0000256" key="14">
    <source>
        <dbReference type="ARBA" id="ARBA00023264"/>
    </source>
</evidence>
<feature type="domain" description="PLD phosphodiesterase" evidence="17">
    <location>
        <begin position="212"/>
        <end position="239"/>
    </location>
</feature>
<dbReference type="InterPro" id="IPR025202">
    <property type="entry name" value="PLD-like_dom"/>
</dbReference>
<comment type="subcellular location">
    <subcellularLocation>
        <location evidence="3">Cell membrane</location>
        <topology evidence="3">Multi-pass membrane protein</topology>
    </subcellularLocation>
    <subcellularLocation>
        <location evidence="2">Secreted</location>
    </subcellularLocation>
</comment>
<evidence type="ECO:0000256" key="6">
    <source>
        <dbReference type="ARBA" id="ARBA00022525"/>
    </source>
</evidence>
<evidence type="ECO:0000256" key="10">
    <source>
        <dbReference type="ARBA" id="ARBA00022989"/>
    </source>
</evidence>
<keyword evidence="19" id="KW-1185">Reference proteome</keyword>
<keyword evidence="7" id="KW-0808">Transferase</keyword>
<protein>
    <recommendedName>
        <fullName evidence="15">Cardiolipin synthase</fullName>
        <ecNumber evidence="15">2.7.8.-</ecNumber>
    </recommendedName>
</protein>
<dbReference type="Pfam" id="PF13396">
    <property type="entry name" value="PLDc_N"/>
    <property type="match status" value="1"/>
</dbReference>
<keyword evidence="11" id="KW-0443">Lipid metabolism</keyword>
<dbReference type="InterPro" id="IPR022924">
    <property type="entry name" value="Cardiolipin_synthase"/>
</dbReference>
<dbReference type="NCBIfam" id="TIGR04265">
    <property type="entry name" value="bac_cardiolipin"/>
    <property type="match status" value="1"/>
</dbReference>
<dbReference type="PROSITE" id="PS50035">
    <property type="entry name" value="PLD"/>
    <property type="match status" value="2"/>
</dbReference>
<name>A0ABW4I489_9SPHN</name>
<dbReference type="EMBL" id="JBHUDY010000001">
    <property type="protein sequence ID" value="MFD1611975.1"/>
    <property type="molecule type" value="Genomic_DNA"/>
</dbReference>
<comment type="function">
    <text evidence="1">Could be a virulence factor.</text>
</comment>
<keyword evidence="5" id="KW-0444">Lipid biosynthesis</keyword>
<evidence type="ECO:0000256" key="8">
    <source>
        <dbReference type="ARBA" id="ARBA00022692"/>
    </source>
</evidence>
<evidence type="ECO:0000313" key="19">
    <source>
        <dbReference type="Proteomes" id="UP001597115"/>
    </source>
</evidence>
<evidence type="ECO:0000256" key="12">
    <source>
        <dbReference type="ARBA" id="ARBA00023136"/>
    </source>
</evidence>
<evidence type="ECO:0000256" key="4">
    <source>
        <dbReference type="ARBA" id="ARBA00022475"/>
    </source>
</evidence>
<evidence type="ECO:0000256" key="3">
    <source>
        <dbReference type="ARBA" id="ARBA00004651"/>
    </source>
</evidence>
<evidence type="ECO:0000256" key="13">
    <source>
        <dbReference type="ARBA" id="ARBA00023209"/>
    </source>
</evidence>
<feature type="domain" description="PLD phosphodiesterase" evidence="17">
    <location>
        <begin position="387"/>
        <end position="414"/>
    </location>
</feature>
<evidence type="ECO:0000256" key="2">
    <source>
        <dbReference type="ARBA" id="ARBA00004613"/>
    </source>
</evidence>
<proteinExistence type="predicted"/>
<gene>
    <name evidence="18" type="primary">cls</name>
    <name evidence="18" type="ORF">ACFSCW_09195</name>
</gene>
<evidence type="ECO:0000259" key="17">
    <source>
        <dbReference type="PROSITE" id="PS50035"/>
    </source>
</evidence>
<comment type="caution">
    <text evidence="18">The sequence shown here is derived from an EMBL/GenBank/DDBJ whole genome shotgun (WGS) entry which is preliminary data.</text>
</comment>
<keyword evidence="14" id="KW-1208">Phospholipid metabolism</keyword>
<accession>A0ABW4I489</accession>
<keyword evidence="9" id="KW-0677">Repeat</keyword>
<evidence type="ECO:0000256" key="11">
    <source>
        <dbReference type="ARBA" id="ARBA00023098"/>
    </source>
</evidence>
<evidence type="ECO:0000256" key="9">
    <source>
        <dbReference type="ARBA" id="ARBA00022737"/>
    </source>
</evidence>
<keyword evidence="12 16" id="KW-0472">Membrane</keyword>
<evidence type="ECO:0000256" key="16">
    <source>
        <dbReference type="SAM" id="Phobius"/>
    </source>
</evidence>
<dbReference type="EC" id="2.7.8.-" evidence="15"/>
<evidence type="ECO:0000256" key="5">
    <source>
        <dbReference type="ARBA" id="ARBA00022516"/>
    </source>
</evidence>
<feature type="transmembrane region" description="Helical" evidence="16">
    <location>
        <begin position="6"/>
        <end position="24"/>
    </location>
</feature>
<keyword evidence="8 16" id="KW-0812">Transmembrane</keyword>
<evidence type="ECO:0000313" key="18">
    <source>
        <dbReference type="EMBL" id="MFD1611975.1"/>
    </source>
</evidence>
<reference evidence="19" key="1">
    <citation type="journal article" date="2019" name="Int. J. Syst. Evol. Microbiol.">
        <title>The Global Catalogue of Microorganisms (GCM) 10K type strain sequencing project: providing services to taxonomists for standard genome sequencing and annotation.</title>
        <authorList>
            <consortium name="The Broad Institute Genomics Platform"/>
            <consortium name="The Broad Institute Genome Sequencing Center for Infectious Disease"/>
            <person name="Wu L."/>
            <person name="Ma J."/>
        </authorList>
    </citation>
    <scope>NUCLEOTIDE SEQUENCE [LARGE SCALE GENOMIC DNA]</scope>
    <source>
        <strain evidence="19">CGMCC 1.16275</strain>
    </source>
</reference>
<keyword evidence="13" id="KW-0594">Phospholipid biosynthesis</keyword>
<dbReference type="SMART" id="SM00155">
    <property type="entry name" value="PLDc"/>
    <property type="match status" value="2"/>
</dbReference>
<dbReference type="CDD" id="cd09158">
    <property type="entry name" value="PLDc_EcCLS_like_2"/>
    <property type="match status" value="1"/>
</dbReference>
<dbReference type="PANTHER" id="PTHR21248:SF22">
    <property type="entry name" value="PHOSPHOLIPASE D"/>
    <property type="match status" value="1"/>
</dbReference>
<dbReference type="Proteomes" id="UP001597115">
    <property type="component" value="Unassembled WGS sequence"/>
</dbReference>
<evidence type="ECO:0000256" key="7">
    <source>
        <dbReference type="ARBA" id="ARBA00022679"/>
    </source>
</evidence>
<dbReference type="InterPro" id="IPR001736">
    <property type="entry name" value="PLipase_D/transphosphatidylase"/>
</dbReference>
<organism evidence="18 19">
    <name type="scientific">Sphingomonas tabacisoli</name>
    <dbReference type="NCBI Taxonomy" id="2249466"/>
    <lineage>
        <taxon>Bacteria</taxon>
        <taxon>Pseudomonadati</taxon>
        <taxon>Pseudomonadota</taxon>
        <taxon>Alphaproteobacteria</taxon>
        <taxon>Sphingomonadales</taxon>
        <taxon>Sphingomonadaceae</taxon>
        <taxon>Sphingomonas</taxon>
    </lineage>
</organism>
<dbReference type="RefSeq" id="WP_380888557.1">
    <property type="nucleotide sequence ID" value="NZ_JBHUDY010000001.1"/>
</dbReference>